<dbReference type="EMBL" id="JAZGSY010000450">
    <property type="protein sequence ID" value="KAL1836187.1"/>
    <property type="molecule type" value="Genomic_DNA"/>
</dbReference>
<keyword evidence="1" id="KW-1133">Transmembrane helix</keyword>
<accession>A0ABR3V333</accession>
<keyword evidence="1" id="KW-0812">Transmembrane</keyword>
<evidence type="ECO:0000313" key="2">
    <source>
        <dbReference type="EMBL" id="KAL1836187.1"/>
    </source>
</evidence>
<dbReference type="Proteomes" id="UP001583172">
    <property type="component" value="Unassembled WGS sequence"/>
</dbReference>
<feature type="transmembrane region" description="Helical" evidence="1">
    <location>
        <begin position="51"/>
        <end position="76"/>
    </location>
</feature>
<reference evidence="2 3" key="1">
    <citation type="journal article" date="2024" name="Commun. Biol.">
        <title>Comparative genomic analysis of thermophilic fungi reveals convergent evolutionary adaptations and gene losses.</title>
        <authorList>
            <person name="Steindorff A.S."/>
            <person name="Aguilar-Pontes M.V."/>
            <person name="Robinson A.J."/>
            <person name="Andreopoulos B."/>
            <person name="LaButti K."/>
            <person name="Kuo A."/>
            <person name="Mondo S."/>
            <person name="Riley R."/>
            <person name="Otillar R."/>
            <person name="Haridas S."/>
            <person name="Lipzen A."/>
            <person name="Grimwood J."/>
            <person name="Schmutz J."/>
            <person name="Clum A."/>
            <person name="Reid I.D."/>
            <person name="Moisan M.C."/>
            <person name="Butler G."/>
            <person name="Nguyen T.T.M."/>
            <person name="Dewar K."/>
            <person name="Conant G."/>
            <person name="Drula E."/>
            <person name="Henrissat B."/>
            <person name="Hansel C."/>
            <person name="Singer S."/>
            <person name="Hutchinson M.I."/>
            <person name="de Vries R.P."/>
            <person name="Natvig D.O."/>
            <person name="Powell A.J."/>
            <person name="Tsang A."/>
            <person name="Grigoriev I.V."/>
        </authorList>
    </citation>
    <scope>NUCLEOTIDE SEQUENCE [LARGE SCALE GENOMIC DNA]</scope>
    <source>
        <strain evidence="2 3">CBS 620.91</strain>
    </source>
</reference>
<keyword evidence="3" id="KW-1185">Reference proteome</keyword>
<evidence type="ECO:0000313" key="3">
    <source>
        <dbReference type="Proteomes" id="UP001583172"/>
    </source>
</evidence>
<protein>
    <submittedName>
        <fullName evidence="2">Uncharacterized protein</fullName>
    </submittedName>
</protein>
<sequence>MGGVILTLPNNIGGALDAQVAIVVLLSAFVGALGLALYNARRLQIEQHRAWMLRAWFYAGSIITMRIVIFLLAKFISDRGYVAPLPCARISSLLGPASKSIKLFPDCEPYFLGKDPAKAVVVVASLSGDEAGVTAAFNVVFGSAIWLGLVLHAVGVEIYVTETERLRQISYLRQLNAGMKNPGRAGLTADRIGDSPLWMPREALLVHQETQ</sequence>
<feature type="transmembrane region" description="Helical" evidence="1">
    <location>
        <begin position="135"/>
        <end position="160"/>
    </location>
</feature>
<keyword evidence="1" id="KW-0472">Membrane</keyword>
<evidence type="ECO:0000256" key="1">
    <source>
        <dbReference type="SAM" id="Phobius"/>
    </source>
</evidence>
<organism evidence="2 3">
    <name type="scientific">Humicola insolens</name>
    <name type="common">Soft-rot fungus</name>
    <dbReference type="NCBI Taxonomy" id="85995"/>
    <lineage>
        <taxon>Eukaryota</taxon>
        <taxon>Fungi</taxon>
        <taxon>Dikarya</taxon>
        <taxon>Ascomycota</taxon>
        <taxon>Pezizomycotina</taxon>
        <taxon>Sordariomycetes</taxon>
        <taxon>Sordariomycetidae</taxon>
        <taxon>Sordariales</taxon>
        <taxon>Chaetomiaceae</taxon>
        <taxon>Mycothermus</taxon>
    </lineage>
</organism>
<proteinExistence type="predicted"/>
<comment type="caution">
    <text evidence="2">The sequence shown here is derived from an EMBL/GenBank/DDBJ whole genome shotgun (WGS) entry which is preliminary data.</text>
</comment>
<gene>
    <name evidence="2" type="ORF">VTJ49DRAFT_5468</name>
</gene>
<feature type="transmembrane region" description="Helical" evidence="1">
    <location>
        <begin position="20"/>
        <end position="39"/>
    </location>
</feature>
<name>A0ABR3V333_HUMIN</name>